<dbReference type="PANTHER" id="PTHR33799:SF1">
    <property type="entry name" value="PTS SYSTEM MANNOSE-SPECIFIC EIIAB COMPONENT-RELATED"/>
    <property type="match status" value="1"/>
</dbReference>
<evidence type="ECO:0000256" key="6">
    <source>
        <dbReference type="ARBA" id="ARBA00022683"/>
    </source>
</evidence>
<evidence type="ECO:0000256" key="7">
    <source>
        <dbReference type="ARBA" id="ARBA00022777"/>
    </source>
</evidence>
<dbReference type="HOGENOM" id="CLU_123235_4_0_9"/>
<dbReference type="SUPFAM" id="SSF53062">
    <property type="entry name" value="PTS system fructose IIA component-like"/>
    <property type="match status" value="1"/>
</dbReference>
<keyword evidence="4" id="KW-0762">Sugar transport</keyword>
<comment type="subcellular location">
    <subcellularLocation>
        <location evidence="1">Cytoplasm</location>
    </subcellularLocation>
</comment>
<sequence>MMVEIIMVSHGDYAKSMLESAQMIVGEQDHVHTFGLHLGDDVDELREQLTEAIEKAQRNGELLVLTDMFSGSPFNITYSLMQYYSFRHITGVNLPLLLEILTSRESVGVDELCKMILDKGKETIIDVNKFLEEMN</sequence>
<evidence type="ECO:0000256" key="1">
    <source>
        <dbReference type="ARBA" id="ARBA00004496"/>
    </source>
</evidence>
<reference evidence="10" key="1">
    <citation type="journal article" date="2013" name="Genome Announc.">
        <title>First genome sequence of a syntrophic acetate-oxidizing bacterium, Tepidanaerobacter acetatoxydans strain Re1.</title>
        <authorList>
            <person name="Manzoor S."/>
            <person name="Bongcam-Rudloff E."/>
            <person name="Schnurer A."/>
            <person name="Muller B."/>
        </authorList>
    </citation>
    <scope>NUCLEOTIDE SEQUENCE [LARGE SCALE GENOMIC DNA]</scope>
    <source>
        <strain evidence="10">Re1</strain>
    </source>
</reference>
<dbReference type="EMBL" id="HF563609">
    <property type="protein sequence ID" value="CCP24980.1"/>
    <property type="molecule type" value="Genomic_DNA"/>
</dbReference>
<dbReference type="PATRIC" id="fig|1209989.3.peg.317"/>
<keyword evidence="6" id="KW-0598">Phosphotransferase system</keyword>
<dbReference type="GO" id="GO:0016020">
    <property type="term" value="C:membrane"/>
    <property type="evidence" value="ECO:0007669"/>
    <property type="project" value="InterPro"/>
</dbReference>
<dbReference type="GO" id="GO:0009401">
    <property type="term" value="P:phosphoenolpyruvate-dependent sugar phosphotransferase system"/>
    <property type="evidence" value="ECO:0007669"/>
    <property type="project" value="UniProtKB-KW"/>
</dbReference>
<dbReference type="STRING" id="1209989.TepRe1_0274"/>
<dbReference type="PROSITE" id="PS51096">
    <property type="entry name" value="PTS_EIIA_TYPE_4"/>
    <property type="match status" value="1"/>
</dbReference>
<dbReference type="InterPro" id="IPR004701">
    <property type="entry name" value="PTS_EIIA_man-typ"/>
</dbReference>
<keyword evidence="10" id="KW-1185">Reference proteome</keyword>
<keyword evidence="5" id="KW-0808">Transferase</keyword>
<dbReference type="eggNOG" id="COG2893">
    <property type="taxonomic scope" value="Bacteria"/>
</dbReference>
<keyword evidence="3" id="KW-0963">Cytoplasm</keyword>
<dbReference type="PANTHER" id="PTHR33799">
    <property type="entry name" value="PTS PERMEASE-RELATED-RELATED"/>
    <property type="match status" value="1"/>
</dbReference>
<evidence type="ECO:0000256" key="4">
    <source>
        <dbReference type="ARBA" id="ARBA00022597"/>
    </source>
</evidence>
<proteinExistence type="predicted"/>
<evidence type="ECO:0000256" key="3">
    <source>
        <dbReference type="ARBA" id="ARBA00022490"/>
    </source>
</evidence>
<dbReference type="InterPro" id="IPR051471">
    <property type="entry name" value="Bacterial_PTS_sugar_comp"/>
</dbReference>
<evidence type="ECO:0000256" key="5">
    <source>
        <dbReference type="ARBA" id="ARBA00022679"/>
    </source>
</evidence>
<dbReference type="KEGG" id="tae:TepiRe1_0303"/>
<dbReference type="GO" id="GO:0005737">
    <property type="term" value="C:cytoplasm"/>
    <property type="evidence" value="ECO:0007669"/>
    <property type="project" value="UniProtKB-SubCell"/>
</dbReference>
<dbReference type="Pfam" id="PF03610">
    <property type="entry name" value="EIIA-man"/>
    <property type="match status" value="1"/>
</dbReference>
<dbReference type="OrthoDB" id="9799827at2"/>
<dbReference type="Proteomes" id="UP000010802">
    <property type="component" value="Chromosome"/>
</dbReference>
<dbReference type="AlphaFoldDB" id="L0RVQ5"/>
<gene>
    <name evidence="9" type="ordered locus">TEPIRE1_0303</name>
</gene>
<evidence type="ECO:0000313" key="10">
    <source>
        <dbReference type="Proteomes" id="UP000010802"/>
    </source>
</evidence>
<accession>L0RVQ5</accession>
<protein>
    <submittedName>
        <fullName evidence="9">PTS system fructose subfamily IIA component</fullName>
    </submittedName>
</protein>
<keyword evidence="7" id="KW-0418">Kinase</keyword>
<evidence type="ECO:0000256" key="2">
    <source>
        <dbReference type="ARBA" id="ARBA00022448"/>
    </source>
</evidence>
<dbReference type="CDD" id="cd00006">
    <property type="entry name" value="PTS_IIA_man"/>
    <property type="match status" value="1"/>
</dbReference>
<name>L0RVQ5_TEPAE</name>
<feature type="domain" description="PTS EIIA type-4" evidence="8">
    <location>
        <begin position="2"/>
        <end position="124"/>
    </location>
</feature>
<organism evidence="9 10">
    <name type="scientific">Tepidanaerobacter acetatoxydans (strain DSM 21804 / JCM 16047 / Re1)</name>
    <dbReference type="NCBI Taxonomy" id="1209989"/>
    <lineage>
        <taxon>Bacteria</taxon>
        <taxon>Bacillati</taxon>
        <taxon>Bacillota</taxon>
        <taxon>Clostridia</taxon>
        <taxon>Thermosediminibacterales</taxon>
        <taxon>Tepidanaerobacteraceae</taxon>
        <taxon>Tepidanaerobacter</taxon>
    </lineage>
</organism>
<dbReference type="InterPro" id="IPR036662">
    <property type="entry name" value="PTS_EIIA_man-typ_sf"/>
</dbReference>
<dbReference type="GO" id="GO:0016301">
    <property type="term" value="F:kinase activity"/>
    <property type="evidence" value="ECO:0007669"/>
    <property type="project" value="UniProtKB-KW"/>
</dbReference>
<evidence type="ECO:0000313" key="9">
    <source>
        <dbReference type="EMBL" id="CCP24980.1"/>
    </source>
</evidence>
<evidence type="ECO:0000259" key="8">
    <source>
        <dbReference type="PROSITE" id="PS51096"/>
    </source>
</evidence>
<dbReference type="InterPro" id="IPR033887">
    <property type="entry name" value="PTS_IIA_man"/>
</dbReference>
<keyword evidence="2" id="KW-0813">Transport</keyword>
<dbReference type="Gene3D" id="3.40.50.510">
    <property type="entry name" value="Phosphotransferase system, mannose-type IIA component"/>
    <property type="match status" value="1"/>
</dbReference>